<feature type="compositionally biased region" description="Basic residues" evidence="1">
    <location>
        <begin position="49"/>
        <end position="62"/>
    </location>
</feature>
<organism evidence="2 3">
    <name type="scientific">Pleuronectes platessa</name>
    <name type="common">European plaice</name>
    <dbReference type="NCBI Taxonomy" id="8262"/>
    <lineage>
        <taxon>Eukaryota</taxon>
        <taxon>Metazoa</taxon>
        <taxon>Chordata</taxon>
        <taxon>Craniata</taxon>
        <taxon>Vertebrata</taxon>
        <taxon>Euteleostomi</taxon>
        <taxon>Actinopterygii</taxon>
        <taxon>Neopterygii</taxon>
        <taxon>Teleostei</taxon>
        <taxon>Neoteleostei</taxon>
        <taxon>Acanthomorphata</taxon>
        <taxon>Carangaria</taxon>
        <taxon>Pleuronectiformes</taxon>
        <taxon>Pleuronectoidei</taxon>
        <taxon>Pleuronectidae</taxon>
        <taxon>Pleuronectes</taxon>
    </lineage>
</organism>
<dbReference type="AlphaFoldDB" id="A0A9N7VUX4"/>
<evidence type="ECO:0000256" key="1">
    <source>
        <dbReference type="SAM" id="MobiDB-lite"/>
    </source>
</evidence>
<name>A0A9N7VUX4_PLEPL</name>
<sequence>MSNTEKRGVNPSAENLWILDLSLMDPSGPDMLGQPSSLAVHITLPHSRGERKRGMRERRRREVGRGGMRNYKERDAAFTPTPSGHTHTMALILLQSTNRGEGWGSMDVKISQRLQLLPSYPWLSIPLPSMHPDPLEKH</sequence>
<dbReference type="EMBL" id="CADEAL010004267">
    <property type="protein sequence ID" value="CAB1455693.1"/>
    <property type="molecule type" value="Genomic_DNA"/>
</dbReference>
<gene>
    <name evidence="2" type="ORF">PLEPLA_LOCUS43474</name>
</gene>
<accession>A0A9N7VUX4</accession>
<dbReference type="Proteomes" id="UP001153269">
    <property type="component" value="Unassembled WGS sequence"/>
</dbReference>
<proteinExistence type="predicted"/>
<comment type="caution">
    <text evidence="2">The sequence shown here is derived from an EMBL/GenBank/DDBJ whole genome shotgun (WGS) entry which is preliminary data.</text>
</comment>
<keyword evidence="3" id="KW-1185">Reference proteome</keyword>
<evidence type="ECO:0000313" key="3">
    <source>
        <dbReference type="Proteomes" id="UP001153269"/>
    </source>
</evidence>
<protein>
    <submittedName>
        <fullName evidence="2">Uncharacterized protein</fullName>
    </submittedName>
</protein>
<reference evidence="2" key="1">
    <citation type="submission" date="2020-03" db="EMBL/GenBank/DDBJ databases">
        <authorList>
            <person name="Weist P."/>
        </authorList>
    </citation>
    <scope>NUCLEOTIDE SEQUENCE</scope>
</reference>
<feature type="region of interest" description="Disordered" evidence="1">
    <location>
        <begin position="41"/>
        <end position="84"/>
    </location>
</feature>
<evidence type="ECO:0000313" key="2">
    <source>
        <dbReference type="EMBL" id="CAB1455693.1"/>
    </source>
</evidence>